<evidence type="ECO:0000256" key="9">
    <source>
        <dbReference type="SAM" id="Phobius"/>
    </source>
</evidence>
<evidence type="ECO:0000256" key="3">
    <source>
        <dbReference type="ARBA" id="ARBA00022475"/>
    </source>
</evidence>
<comment type="caution">
    <text evidence="11">The sequence shown here is derived from an EMBL/GenBank/DDBJ whole genome shotgun (WGS) entry which is preliminary data.</text>
</comment>
<accession>A0ABR0AF79</accession>
<evidence type="ECO:0000256" key="2">
    <source>
        <dbReference type="ARBA" id="ARBA00008685"/>
    </source>
</evidence>
<keyword evidence="8" id="KW-0325">Glycoprotein</keyword>
<keyword evidence="6 9" id="KW-0472">Membrane</keyword>
<keyword evidence="5 9" id="KW-1133">Transmembrane helix</keyword>
<evidence type="ECO:0000256" key="7">
    <source>
        <dbReference type="ARBA" id="ARBA00023170"/>
    </source>
</evidence>
<evidence type="ECO:0000313" key="11">
    <source>
        <dbReference type="EMBL" id="KAK4023780.1"/>
    </source>
</evidence>
<gene>
    <name evidence="11" type="ORF">OUZ56_009176</name>
</gene>
<keyword evidence="4 9" id="KW-0812">Transmembrane</keyword>
<dbReference type="PANTHER" id="PTHR42643:SF24">
    <property type="entry name" value="IONOTROPIC RECEPTOR 60A"/>
    <property type="match status" value="1"/>
</dbReference>
<organism evidence="11 12">
    <name type="scientific">Daphnia magna</name>
    <dbReference type="NCBI Taxonomy" id="35525"/>
    <lineage>
        <taxon>Eukaryota</taxon>
        <taxon>Metazoa</taxon>
        <taxon>Ecdysozoa</taxon>
        <taxon>Arthropoda</taxon>
        <taxon>Crustacea</taxon>
        <taxon>Branchiopoda</taxon>
        <taxon>Diplostraca</taxon>
        <taxon>Cladocera</taxon>
        <taxon>Anomopoda</taxon>
        <taxon>Daphniidae</taxon>
        <taxon>Daphnia</taxon>
    </lineage>
</organism>
<reference evidence="11 12" key="1">
    <citation type="journal article" date="2023" name="Nucleic Acids Res.">
        <title>The hologenome of Daphnia magna reveals possible DNA methylation and microbiome-mediated evolution of the host genome.</title>
        <authorList>
            <person name="Chaturvedi A."/>
            <person name="Li X."/>
            <person name="Dhandapani V."/>
            <person name="Marshall H."/>
            <person name="Kissane S."/>
            <person name="Cuenca-Cambronero M."/>
            <person name="Asole G."/>
            <person name="Calvet F."/>
            <person name="Ruiz-Romero M."/>
            <person name="Marangio P."/>
            <person name="Guigo R."/>
            <person name="Rago D."/>
            <person name="Mirbahai L."/>
            <person name="Eastwood N."/>
            <person name="Colbourne J.K."/>
            <person name="Zhou J."/>
            <person name="Mallon E."/>
            <person name="Orsini L."/>
        </authorList>
    </citation>
    <scope>NUCLEOTIDE SEQUENCE [LARGE SCALE GENOMIC DNA]</scope>
    <source>
        <strain evidence="11">LRV0_1</strain>
    </source>
</reference>
<evidence type="ECO:0000256" key="5">
    <source>
        <dbReference type="ARBA" id="ARBA00022989"/>
    </source>
</evidence>
<sequence>MDQQHAQCKEIIRNIRPKRSNTVKILRQRKVSAKMLSLLPVCMALYVFTVCGSETEVLTPRRILRNNLKGKELNVITGQFIPAISIVRNSSGHVVGYSDFLYHLLVYLSQRLKFTYKISIIRENTNGVKRNGSWNEHVSKESFFHTNSFFSPHKEADLGLSPFAISLERYEAIEFCGSITGDSTGILVKYPEPIVSSTSAIEVFSIGVWIGWIISAAAVVGISVILSHISKKFKVEADKRGVVSHDSFAWYLYGVLISQGSYLPSCPWPLKLLAATWCIVAFVFVNIYNSTLTSYMSVTYQRPLINSFSDLAASSTFKATVLTGSIQDIDLLGSNSGVLKILADKIQKCSPDCRRFNLNEMFALVLGEEPYVSIVPWTVGIAALKKHNLEREKCRLAMAHETMSWKPMFMGVPKTSPYIEEINRESLWFIDTALFDYLHAQYLKKPSQCRLNYNAKGVSTKTFKNRVILKQFYLPFLILFCGYFLAFLQFLREKVCFFFHF</sequence>
<keyword evidence="3" id="KW-1003">Cell membrane</keyword>
<feature type="transmembrane region" description="Helical" evidence="9">
    <location>
        <begin position="206"/>
        <end position="227"/>
    </location>
</feature>
<dbReference type="InterPro" id="IPR001320">
    <property type="entry name" value="Iontro_rcpt_C"/>
</dbReference>
<name>A0ABR0AF79_9CRUS</name>
<dbReference type="InterPro" id="IPR052192">
    <property type="entry name" value="Insect_Ionotropic_Sensory_Rcpt"/>
</dbReference>
<proteinExistence type="inferred from homology"/>
<feature type="transmembrane region" description="Helical" evidence="9">
    <location>
        <begin position="248"/>
        <end position="264"/>
    </location>
</feature>
<evidence type="ECO:0000259" key="10">
    <source>
        <dbReference type="Pfam" id="PF00060"/>
    </source>
</evidence>
<evidence type="ECO:0000256" key="4">
    <source>
        <dbReference type="ARBA" id="ARBA00022692"/>
    </source>
</evidence>
<dbReference type="Gene3D" id="1.10.287.70">
    <property type="match status" value="1"/>
</dbReference>
<dbReference type="SUPFAM" id="SSF53850">
    <property type="entry name" value="Periplasmic binding protein-like II"/>
    <property type="match status" value="1"/>
</dbReference>
<dbReference type="Gene3D" id="3.40.190.10">
    <property type="entry name" value="Periplasmic binding protein-like II"/>
    <property type="match status" value="1"/>
</dbReference>
<feature type="transmembrane region" description="Helical" evidence="9">
    <location>
        <begin position="270"/>
        <end position="288"/>
    </location>
</feature>
<dbReference type="EMBL" id="JAOYFB010000037">
    <property type="protein sequence ID" value="KAK4023780.1"/>
    <property type="molecule type" value="Genomic_DNA"/>
</dbReference>
<keyword evidence="12" id="KW-1185">Reference proteome</keyword>
<evidence type="ECO:0000313" key="12">
    <source>
        <dbReference type="Proteomes" id="UP001234178"/>
    </source>
</evidence>
<feature type="transmembrane region" description="Helical" evidence="9">
    <location>
        <begin position="472"/>
        <end position="491"/>
    </location>
</feature>
<comment type="subcellular location">
    <subcellularLocation>
        <location evidence="1">Cell membrane</location>
        <topology evidence="1">Multi-pass membrane protein</topology>
    </subcellularLocation>
</comment>
<dbReference type="PANTHER" id="PTHR42643">
    <property type="entry name" value="IONOTROPIC RECEPTOR 20A-RELATED"/>
    <property type="match status" value="1"/>
</dbReference>
<evidence type="ECO:0000256" key="1">
    <source>
        <dbReference type="ARBA" id="ARBA00004651"/>
    </source>
</evidence>
<evidence type="ECO:0000256" key="6">
    <source>
        <dbReference type="ARBA" id="ARBA00023136"/>
    </source>
</evidence>
<protein>
    <recommendedName>
        <fullName evidence="10">Ionotropic glutamate receptor C-terminal domain-containing protein</fullName>
    </recommendedName>
</protein>
<dbReference type="Proteomes" id="UP001234178">
    <property type="component" value="Unassembled WGS sequence"/>
</dbReference>
<keyword evidence="7" id="KW-0675">Receptor</keyword>
<dbReference type="Pfam" id="PF00060">
    <property type="entry name" value="Lig_chan"/>
    <property type="match status" value="1"/>
</dbReference>
<comment type="similarity">
    <text evidence="2">Belongs to the glutamate-gated ion channel (TC 1.A.10.1) family.</text>
</comment>
<feature type="domain" description="Ionotropic glutamate receptor C-terminal" evidence="10">
    <location>
        <begin position="212"/>
        <end position="482"/>
    </location>
</feature>
<evidence type="ECO:0000256" key="8">
    <source>
        <dbReference type="ARBA" id="ARBA00023180"/>
    </source>
</evidence>